<evidence type="ECO:0000256" key="2">
    <source>
        <dbReference type="ARBA" id="ARBA00006843"/>
    </source>
</evidence>
<dbReference type="GeneTree" id="ENSGT00940000162372"/>
<reference evidence="7" key="1">
    <citation type="submission" date="2025-08" db="UniProtKB">
        <authorList>
            <consortium name="Ensembl"/>
        </authorList>
    </citation>
    <scope>IDENTIFICATION</scope>
</reference>
<feature type="transmembrane region" description="Helical" evidence="6">
    <location>
        <begin position="72"/>
        <end position="91"/>
    </location>
</feature>
<dbReference type="InParanoid" id="A0A3Q1FNZ8"/>
<evidence type="ECO:0000256" key="4">
    <source>
        <dbReference type="ARBA" id="ARBA00022989"/>
    </source>
</evidence>
<keyword evidence="3 6" id="KW-0812">Transmembrane</keyword>
<evidence type="ECO:0000256" key="1">
    <source>
        <dbReference type="ARBA" id="ARBA00004370"/>
    </source>
</evidence>
<evidence type="ECO:0000256" key="3">
    <source>
        <dbReference type="ARBA" id="ARBA00022692"/>
    </source>
</evidence>
<keyword evidence="8" id="KW-1185">Reference proteome</keyword>
<protein>
    <submittedName>
        <fullName evidence="7">Transmembrane protein 233</fullName>
    </submittedName>
</protein>
<evidence type="ECO:0000313" key="7">
    <source>
        <dbReference type="Ensembl" id="ENSAPOP00000019841.1"/>
    </source>
</evidence>
<dbReference type="InterPro" id="IPR051423">
    <property type="entry name" value="CD225/Dispanin"/>
</dbReference>
<dbReference type="STRING" id="80966.ENSAPOP00000019841"/>
<evidence type="ECO:0000313" key="8">
    <source>
        <dbReference type="Proteomes" id="UP000257200"/>
    </source>
</evidence>
<evidence type="ECO:0000256" key="5">
    <source>
        <dbReference type="ARBA" id="ARBA00023136"/>
    </source>
</evidence>
<sequence>MSKCGWLDLFRRRWLFQREMSQRCCLASLLVPSRGGKLQPVMDAKPSADGSSDFVKNEEAQEIPPMRNYLCLTMFTCFCPAWPINIVALVFSVMRSYHEEDYEGSRRLGRKALHLGIVSFVLGLAIITSYTIVHFTTV</sequence>
<evidence type="ECO:0000256" key="6">
    <source>
        <dbReference type="SAM" id="Phobius"/>
    </source>
</evidence>
<dbReference type="InterPro" id="IPR007593">
    <property type="entry name" value="CD225/Dispanin_fam"/>
</dbReference>
<dbReference type="Pfam" id="PF04505">
    <property type="entry name" value="CD225"/>
    <property type="match status" value="1"/>
</dbReference>
<name>A0A3Q1FNZ8_9TELE</name>
<dbReference type="AlphaFoldDB" id="A0A3Q1FNZ8"/>
<keyword evidence="4 6" id="KW-1133">Transmembrane helix</keyword>
<dbReference type="Proteomes" id="UP000257200">
    <property type="component" value="Unplaced"/>
</dbReference>
<comment type="subcellular location">
    <subcellularLocation>
        <location evidence="1">Membrane</location>
    </subcellularLocation>
</comment>
<reference evidence="7" key="2">
    <citation type="submission" date="2025-09" db="UniProtKB">
        <authorList>
            <consortium name="Ensembl"/>
        </authorList>
    </citation>
    <scope>IDENTIFICATION</scope>
</reference>
<dbReference type="Ensembl" id="ENSAPOT00000034996.1">
    <property type="protein sequence ID" value="ENSAPOP00000019841.1"/>
    <property type="gene ID" value="ENSAPOG00000023344.1"/>
</dbReference>
<dbReference type="FunCoup" id="A0A3Q1FNZ8">
    <property type="interactions" value="840"/>
</dbReference>
<comment type="similarity">
    <text evidence="2">Belongs to the CD225/Dispanin family.</text>
</comment>
<feature type="transmembrane region" description="Helical" evidence="6">
    <location>
        <begin position="112"/>
        <end position="133"/>
    </location>
</feature>
<dbReference type="PANTHER" id="PTHR14948">
    <property type="entry name" value="NG5"/>
    <property type="match status" value="1"/>
</dbReference>
<proteinExistence type="inferred from homology"/>
<keyword evidence="5 6" id="KW-0472">Membrane</keyword>
<dbReference type="GO" id="GO:0016020">
    <property type="term" value="C:membrane"/>
    <property type="evidence" value="ECO:0007669"/>
    <property type="project" value="UniProtKB-SubCell"/>
</dbReference>
<organism evidence="7 8">
    <name type="scientific">Acanthochromis polyacanthus</name>
    <name type="common">spiny chromis</name>
    <dbReference type="NCBI Taxonomy" id="80966"/>
    <lineage>
        <taxon>Eukaryota</taxon>
        <taxon>Metazoa</taxon>
        <taxon>Chordata</taxon>
        <taxon>Craniata</taxon>
        <taxon>Vertebrata</taxon>
        <taxon>Euteleostomi</taxon>
        <taxon>Actinopterygii</taxon>
        <taxon>Neopterygii</taxon>
        <taxon>Teleostei</taxon>
        <taxon>Neoteleostei</taxon>
        <taxon>Acanthomorphata</taxon>
        <taxon>Ovalentaria</taxon>
        <taxon>Pomacentridae</taxon>
        <taxon>Acanthochromis</taxon>
    </lineage>
</organism>
<accession>A0A3Q1FNZ8</accession>
<dbReference type="PANTHER" id="PTHR14948:SF19">
    <property type="entry name" value="TRANSMEMBRANE PROTEIN 233"/>
    <property type="match status" value="1"/>
</dbReference>